<reference evidence="1 2" key="1">
    <citation type="submission" date="2023-09" db="EMBL/GenBank/DDBJ databases">
        <authorList>
            <person name="Rey-Velasco X."/>
        </authorList>
    </citation>
    <scope>NUCLEOTIDE SEQUENCE [LARGE SCALE GENOMIC DNA]</scope>
    <source>
        <strain evidence="1 2">F260</strain>
    </source>
</reference>
<evidence type="ECO:0000313" key="2">
    <source>
        <dbReference type="Proteomes" id="UP001245285"/>
    </source>
</evidence>
<dbReference type="EMBL" id="JAVRHO010000017">
    <property type="protein sequence ID" value="MDT0647470.1"/>
    <property type="molecule type" value="Genomic_DNA"/>
</dbReference>
<organism evidence="1 2">
    <name type="scientific">Autumnicola lenta</name>
    <dbReference type="NCBI Taxonomy" id="3075593"/>
    <lineage>
        <taxon>Bacteria</taxon>
        <taxon>Pseudomonadati</taxon>
        <taxon>Bacteroidota</taxon>
        <taxon>Flavobacteriia</taxon>
        <taxon>Flavobacteriales</taxon>
        <taxon>Flavobacteriaceae</taxon>
        <taxon>Autumnicola</taxon>
    </lineage>
</organism>
<accession>A0ABU3CNG3</accession>
<sequence>MKTTSTMQTAEVLRSKSVALTEIRTEAFKVTSDNMNNGKLGDVKIGDLLLGEELTPDHWENNLAPNKYGYVIISNGNSYHKDFINFDAAAKTSTWKSRNPAASVQDISLDLNDDCQMFKIIKIQA</sequence>
<comment type="caution">
    <text evidence="1">The sequence shown here is derived from an EMBL/GenBank/DDBJ whole genome shotgun (WGS) entry which is preliminary data.</text>
</comment>
<dbReference type="RefSeq" id="WP_311495579.1">
    <property type="nucleotide sequence ID" value="NZ_JAVRHO010000017.1"/>
</dbReference>
<gene>
    <name evidence="1" type="ORF">RM545_12280</name>
</gene>
<name>A0ABU3CNG3_9FLAO</name>
<protein>
    <submittedName>
        <fullName evidence="1">Uncharacterized protein</fullName>
    </submittedName>
</protein>
<keyword evidence="2" id="KW-1185">Reference proteome</keyword>
<evidence type="ECO:0000313" key="1">
    <source>
        <dbReference type="EMBL" id="MDT0647470.1"/>
    </source>
</evidence>
<dbReference type="Proteomes" id="UP001245285">
    <property type="component" value="Unassembled WGS sequence"/>
</dbReference>
<proteinExistence type="predicted"/>